<protein>
    <submittedName>
        <fullName evidence="2">Helix-turn-helix domain-containing protein</fullName>
    </submittedName>
</protein>
<gene>
    <name evidence="2" type="ORF">KHA97_00085</name>
</gene>
<feature type="region of interest" description="Disordered" evidence="1">
    <location>
        <begin position="115"/>
        <end position="138"/>
    </location>
</feature>
<feature type="compositionally biased region" description="Polar residues" evidence="1">
    <location>
        <begin position="123"/>
        <end position="138"/>
    </location>
</feature>
<dbReference type="RefSeq" id="WP_213122769.1">
    <property type="nucleotide sequence ID" value="NZ_JAGYPG010000001.1"/>
</dbReference>
<evidence type="ECO:0000313" key="2">
    <source>
        <dbReference type="EMBL" id="MBS4193465.1"/>
    </source>
</evidence>
<comment type="caution">
    <text evidence="2">The sequence shown here is derived from an EMBL/GenBank/DDBJ whole genome shotgun (WGS) entry which is preliminary data.</text>
</comment>
<reference evidence="2 3" key="1">
    <citation type="submission" date="2021-05" db="EMBL/GenBank/DDBJ databases">
        <title>Novel Bacillus species.</title>
        <authorList>
            <person name="Liu G."/>
        </authorList>
    </citation>
    <scope>NUCLEOTIDE SEQUENCE [LARGE SCALE GENOMIC DNA]</scope>
    <source>
        <strain evidence="3">FJAT-49780</strain>
    </source>
</reference>
<evidence type="ECO:0000313" key="3">
    <source>
        <dbReference type="Proteomes" id="UP000681414"/>
    </source>
</evidence>
<dbReference type="AlphaFoldDB" id="A0A942T946"/>
<accession>A0A942T946</accession>
<dbReference type="InterPro" id="IPR036388">
    <property type="entry name" value="WH-like_DNA-bd_sf"/>
</dbReference>
<dbReference type="EMBL" id="JAGYPG010000001">
    <property type="protein sequence ID" value="MBS4193465.1"/>
    <property type="molecule type" value="Genomic_DNA"/>
</dbReference>
<proteinExistence type="predicted"/>
<evidence type="ECO:0000256" key="1">
    <source>
        <dbReference type="SAM" id="MobiDB-lite"/>
    </source>
</evidence>
<sequence>MNYLSDYQTFSNKSELNEAISAHISAHTYDLNDTARDVLLMLARYAVKYPGVAHLKTATIAEVIRKTGRTIRRAIARLIELGIIEKLPFMREVSGGFGANIYRILPYDVQSELSSRKDAVEPTETSVEPSENGNEPISSFNQKDLINNTYYARFKAFIQSTIGEGNQPLISRLFGVYKAHSTPLLRGQAFDKQSVEQAGWQALKAAVMATKSKNIRNIAGYYSGVLDRMLDRLYFEEMEGLGKILEFLV</sequence>
<keyword evidence="3" id="KW-1185">Reference proteome</keyword>
<dbReference type="Proteomes" id="UP000681414">
    <property type="component" value="Unassembled WGS sequence"/>
</dbReference>
<dbReference type="Pfam" id="PF13730">
    <property type="entry name" value="HTH_36"/>
    <property type="match status" value="1"/>
</dbReference>
<organism evidence="2 3">
    <name type="scientific">Lederbergia citri</name>
    <dbReference type="NCBI Taxonomy" id="2833580"/>
    <lineage>
        <taxon>Bacteria</taxon>
        <taxon>Bacillati</taxon>
        <taxon>Bacillota</taxon>
        <taxon>Bacilli</taxon>
        <taxon>Bacillales</taxon>
        <taxon>Bacillaceae</taxon>
        <taxon>Lederbergia</taxon>
    </lineage>
</organism>
<name>A0A942T946_9BACI</name>
<dbReference type="Gene3D" id="1.10.10.10">
    <property type="entry name" value="Winged helix-like DNA-binding domain superfamily/Winged helix DNA-binding domain"/>
    <property type="match status" value="1"/>
</dbReference>